<name>A0A0N8WG86_9FLAO</name>
<dbReference type="Proteomes" id="UP000050827">
    <property type="component" value="Unassembled WGS sequence"/>
</dbReference>
<gene>
    <name evidence="1" type="ORF">AAY42_13605</name>
</gene>
<reference evidence="1 2" key="1">
    <citation type="submission" date="2015-04" db="EMBL/GenBank/DDBJ databases">
        <title>Complete genome of flavobacterium.</title>
        <authorList>
            <person name="Kwon Y.M."/>
            <person name="Kim S.-J."/>
        </authorList>
    </citation>
    <scope>NUCLEOTIDE SEQUENCE [LARGE SCALE GENOMIC DNA]</scope>
    <source>
        <strain evidence="1 2">DK169</strain>
    </source>
</reference>
<accession>A0A0N8WG86</accession>
<dbReference type="AlphaFoldDB" id="A0A0N8WG86"/>
<keyword evidence="2" id="KW-1185">Reference proteome</keyword>
<comment type="caution">
    <text evidence="1">The sequence shown here is derived from an EMBL/GenBank/DDBJ whole genome shotgun (WGS) entry which is preliminary data.</text>
</comment>
<sequence>MPLGAQGCAFLHGLVITGSFKVRVINFEKSAELKPLFAHENNFLDWYERWLDEVITGKLISNTPSWFGYAKKNRG</sequence>
<dbReference type="STRING" id="346185.AAY42_13605"/>
<protein>
    <submittedName>
        <fullName evidence="1">Uncharacterized protein</fullName>
    </submittedName>
</protein>
<evidence type="ECO:0000313" key="2">
    <source>
        <dbReference type="Proteomes" id="UP000050827"/>
    </source>
</evidence>
<proteinExistence type="predicted"/>
<organism evidence="1 2">
    <name type="scientific">Flagellimonas eckloniae</name>
    <dbReference type="NCBI Taxonomy" id="346185"/>
    <lineage>
        <taxon>Bacteria</taxon>
        <taxon>Pseudomonadati</taxon>
        <taxon>Bacteroidota</taxon>
        <taxon>Flavobacteriia</taxon>
        <taxon>Flavobacteriales</taxon>
        <taxon>Flavobacteriaceae</taxon>
        <taxon>Flagellimonas</taxon>
    </lineage>
</organism>
<dbReference type="PATRIC" id="fig|1547436.3.peg.2807"/>
<dbReference type="EMBL" id="LCTZ01000002">
    <property type="protein sequence ID" value="KQC30803.1"/>
    <property type="molecule type" value="Genomic_DNA"/>
</dbReference>
<evidence type="ECO:0000313" key="1">
    <source>
        <dbReference type="EMBL" id="KQC30803.1"/>
    </source>
</evidence>